<name>A0A2J8ABF1_9CHLO</name>
<dbReference type="Pfam" id="PF02142">
    <property type="entry name" value="MGS"/>
    <property type="match status" value="1"/>
</dbReference>
<keyword evidence="3" id="KW-1185">Reference proteome</keyword>
<dbReference type="Gene3D" id="3.40.50.1380">
    <property type="entry name" value="Methylglyoxal synthase-like domain"/>
    <property type="match status" value="1"/>
</dbReference>
<dbReference type="EMBL" id="PGGS01000076">
    <property type="protein sequence ID" value="PNH09848.1"/>
    <property type="molecule type" value="Genomic_DNA"/>
</dbReference>
<dbReference type="InterPro" id="IPR011607">
    <property type="entry name" value="MGS-like_dom"/>
</dbReference>
<dbReference type="GO" id="GO:0005524">
    <property type="term" value="F:ATP binding"/>
    <property type="evidence" value="ECO:0007669"/>
    <property type="project" value="InterPro"/>
</dbReference>
<evidence type="ECO:0000259" key="1">
    <source>
        <dbReference type="PROSITE" id="PS51855"/>
    </source>
</evidence>
<feature type="domain" description="MGS-like" evidence="1">
    <location>
        <begin position="1"/>
        <end position="114"/>
    </location>
</feature>
<dbReference type="SUPFAM" id="SSF52335">
    <property type="entry name" value="Methylglyoxal synthase-like"/>
    <property type="match status" value="1"/>
</dbReference>
<dbReference type="AlphaFoldDB" id="A0A2J8ABF1"/>
<evidence type="ECO:0000313" key="3">
    <source>
        <dbReference type="Proteomes" id="UP000236333"/>
    </source>
</evidence>
<comment type="caution">
    <text evidence="2">The sequence shown here is derived from an EMBL/GenBank/DDBJ whole genome shotgun (WGS) entry which is preliminary data.</text>
</comment>
<accession>A0A2J8ABF1</accession>
<dbReference type="InterPro" id="IPR005479">
    <property type="entry name" value="CPAse_ATP-bd"/>
</dbReference>
<gene>
    <name evidence="2" type="ORF">TSOC_003518</name>
</gene>
<reference evidence="2 3" key="1">
    <citation type="journal article" date="2017" name="Mol. Biol. Evol.">
        <title>The 4-celled Tetrabaena socialis nuclear genome reveals the essential components for genetic control of cell number at the origin of multicellularity in the volvocine lineage.</title>
        <authorList>
            <person name="Featherston J."/>
            <person name="Arakaki Y."/>
            <person name="Hanschen E.R."/>
            <person name="Ferris P.J."/>
            <person name="Michod R.E."/>
            <person name="Olson B.J.S.C."/>
            <person name="Nozaki H."/>
            <person name="Durand P.M."/>
        </authorList>
    </citation>
    <scope>NUCLEOTIDE SEQUENCE [LARGE SCALE GENOMIC DNA]</scope>
    <source>
        <strain evidence="2 3">NIES-571</strain>
    </source>
</reference>
<proteinExistence type="predicted"/>
<organism evidence="2 3">
    <name type="scientific">Tetrabaena socialis</name>
    <dbReference type="NCBI Taxonomy" id="47790"/>
    <lineage>
        <taxon>Eukaryota</taxon>
        <taxon>Viridiplantae</taxon>
        <taxon>Chlorophyta</taxon>
        <taxon>core chlorophytes</taxon>
        <taxon>Chlorophyceae</taxon>
        <taxon>CS clade</taxon>
        <taxon>Chlamydomonadales</taxon>
        <taxon>Tetrabaenaceae</taxon>
        <taxon>Tetrabaena</taxon>
    </lineage>
</organism>
<evidence type="ECO:0000313" key="2">
    <source>
        <dbReference type="EMBL" id="PNH09848.1"/>
    </source>
</evidence>
<sequence>MMIIEMNPRVSRSSALASKVFKIQEGRPNPSDLMKNGEITLVMMTSSGDEADLRDGKVLRRLALSMSIPTVTTVAGARATAAALRAMRAGPLVQIPLQDFFPDYYDDSIELMLL</sequence>
<dbReference type="InterPro" id="IPR036914">
    <property type="entry name" value="MGS-like_dom_sf"/>
</dbReference>
<dbReference type="Proteomes" id="UP000236333">
    <property type="component" value="Unassembled WGS sequence"/>
</dbReference>
<protein>
    <submittedName>
        <fullName evidence="2">Carbamoyl-phosphate synthase large chain</fullName>
    </submittedName>
</protein>
<dbReference type="PROSITE" id="PS51855">
    <property type="entry name" value="MGS"/>
    <property type="match status" value="1"/>
</dbReference>
<dbReference type="PROSITE" id="PS00867">
    <property type="entry name" value="CPSASE_2"/>
    <property type="match status" value="1"/>
</dbReference>
<dbReference type="OrthoDB" id="1704271at2759"/>